<dbReference type="Proteomes" id="UP000815325">
    <property type="component" value="Unassembled WGS sequence"/>
</dbReference>
<keyword evidence="3" id="KW-0645">Protease</keyword>
<keyword evidence="9" id="KW-0472">Membrane</keyword>
<evidence type="ECO:0000256" key="5">
    <source>
        <dbReference type="ARBA" id="ARBA00022801"/>
    </source>
</evidence>
<comment type="subcellular location">
    <subcellularLocation>
        <location evidence="2">Membrane</location>
        <topology evidence="2">Multi-pass membrane protein</topology>
    </subcellularLocation>
</comment>
<keyword evidence="4" id="KW-0812">Transmembrane</keyword>
<keyword evidence="8" id="KW-0482">Metalloprotease</keyword>
<evidence type="ECO:0000256" key="1">
    <source>
        <dbReference type="ARBA" id="ARBA00001947"/>
    </source>
</evidence>
<keyword evidence="5" id="KW-0378">Hydrolase</keyword>
<evidence type="ECO:0000313" key="11">
    <source>
        <dbReference type="EMBL" id="KAF5836724.1"/>
    </source>
</evidence>
<reference evidence="11" key="1">
    <citation type="submission" date="2017-08" db="EMBL/GenBank/DDBJ databases">
        <authorList>
            <person name="Polle J.E."/>
            <person name="Barry K."/>
            <person name="Cushman J."/>
            <person name="Schmutz J."/>
            <person name="Tran D."/>
            <person name="Hathwaick L.T."/>
            <person name="Yim W.C."/>
            <person name="Jenkins J."/>
            <person name="Mckie-Krisberg Z.M."/>
            <person name="Prochnik S."/>
            <person name="Lindquist E."/>
            <person name="Dockter R.B."/>
            <person name="Adam C."/>
            <person name="Molina H."/>
            <person name="Bunkerborg J."/>
            <person name="Jin E."/>
            <person name="Buchheim M."/>
            <person name="Magnuson J."/>
        </authorList>
    </citation>
    <scope>NUCLEOTIDE SEQUENCE</scope>
    <source>
        <strain evidence="11">CCAP 19/18</strain>
    </source>
</reference>
<sequence>VPSTSAAARLALEASSSGGASGSRSGLSESRLISVTPEIGPDGAGRIGVRLNSNAVIKHRRAQDFGEVVSIANTEFIRLSTTVLGGLKSIITNFLGVAGQLSGPVAIVAAGSEIAKTDSAGLFQFCAIVNINLAVVNTLPLPALDGGYLVLLAVEAVRGGKKLPEKFEQGVTASGALLLLAMGVTLVVKDSIGLLK</sequence>
<feature type="non-terminal residue" evidence="11">
    <location>
        <position position="1"/>
    </location>
</feature>
<organism evidence="11 12">
    <name type="scientific">Dunaliella salina</name>
    <name type="common">Green alga</name>
    <name type="synonym">Protococcus salinus</name>
    <dbReference type="NCBI Taxonomy" id="3046"/>
    <lineage>
        <taxon>Eukaryota</taxon>
        <taxon>Viridiplantae</taxon>
        <taxon>Chlorophyta</taxon>
        <taxon>core chlorophytes</taxon>
        <taxon>Chlorophyceae</taxon>
        <taxon>CS clade</taxon>
        <taxon>Chlamydomonadales</taxon>
        <taxon>Dunaliellaceae</taxon>
        <taxon>Dunaliella</taxon>
    </lineage>
</organism>
<comment type="cofactor">
    <cofactor evidence="1">
        <name>Zn(2+)</name>
        <dbReference type="ChEBI" id="CHEBI:29105"/>
    </cofactor>
</comment>
<evidence type="ECO:0000259" key="10">
    <source>
        <dbReference type="Pfam" id="PF02163"/>
    </source>
</evidence>
<keyword evidence="7" id="KW-1133">Transmembrane helix</keyword>
<evidence type="ECO:0000256" key="6">
    <source>
        <dbReference type="ARBA" id="ARBA00022833"/>
    </source>
</evidence>
<evidence type="ECO:0000256" key="9">
    <source>
        <dbReference type="ARBA" id="ARBA00023136"/>
    </source>
</evidence>
<proteinExistence type="predicted"/>
<evidence type="ECO:0000256" key="7">
    <source>
        <dbReference type="ARBA" id="ARBA00022989"/>
    </source>
</evidence>
<dbReference type="Pfam" id="PF02163">
    <property type="entry name" value="Peptidase_M50"/>
    <property type="match status" value="1"/>
</dbReference>
<dbReference type="PANTHER" id="PTHR42837:SF2">
    <property type="entry name" value="MEMBRANE METALLOPROTEASE ARASP2, CHLOROPLASTIC-RELATED"/>
    <property type="match status" value="1"/>
</dbReference>
<dbReference type="EMBL" id="MU069645">
    <property type="protein sequence ID" value="KAF5836724.1"/>
    <property type="molecule type" value="Genomic_DNA"/>
</dbReference>
<dbReference type="PANTHER" id="PTHR42837">
    <property type="entry name" value="REGULATOR OF SIGMA-E PROTEASE RSEP"/>
    <property type="match status" value="1"/>
</dbReference>
<dbReference type="InterPro" id="IPR004387">
    <property type="entry name" value="Pept_M50_Zn"/>
</dbReference>
<dbReference type="InterPro" id="IPR008915">
    <property type="entry name" value="Peptidase_M50"/>
</dbReference>
<evidence type="ECO:0000256" key="3">
    <source>
        <dbReference type="ARBA" id="ARBA00022670"/>
    </source>
</evidence>
<comment type="caution">
    <text evidence="11">The sequence shown here is derived from an EMBL/GenBank/DDBJ whole genome shotgun (WGS) entry which is preliminary data.</text>
</comment>
<name>A0ABQ7GQ36_DUNSA</name>
<evidence type="ECO:0000256" key="4">
    <source>
        <dbReference type="ARBA" id="ARBA00022692"/>
    </source>
</evidence>
<evidence type="ECO:0000313" key="12">
    <source>
        <dbReference type="Proteomes" id="UP000815325"/>
    </source>
</evidence>
<keyword evidence="6" id="KW-0862">Zinc</keyword>
<keyword evidence="12" id="KW-1185">Reference proteome</keyword>
<evidence type="ECO:0000256" key="8">
    <source>
        <dbReference type="ARBA" id="ARBA00023049"/>
    </source>
</evidence>
<gene>
    <name evidence="11" type="ORF">DUNSADRAFT_5513</name>
</gene>
<accession>A0ABQ7GQ36</accession>
<protein>
    <submittedName>
        <fullName evidence="11">Peptidase family M50-domain-containing protein</fullName>
    </submittedName>
</protein>
<evidence type="ECO:0000256" key="2">
    <source>
        <dbReference type="ARBA" id="ARBA00004141"/>
    </source>
</evidence>
<feature type="domain" description="Peptidase M50" evidence="10">
    <location>
        <begin position="63"/>
        <end position="181"/>
    </location>
</feature>